<evidence type="ECO:0000313" key="4">
    <source>
        <dbReference type="Proteomes" id="UP000198598"/>
    </source>
</evidence>
<name>A0A1I1HJ68_9BACT</name>
<sequence length="129" mass="14092">MKTYLFVLAFSSLSFLTASAQDDRKLRNDPTYSTHNYKHPNKAATARQWEKKSGVVVQPPKLSQGPPANYKHSVPGVLPQGGVVVPHTPEMDVAVRNYKNQRIPSARQASQPASVVADQMPGQPSPEGN</sequence>
<dbReference type="OrthoDB" id="965763at2"/>
<feature type="signal peptide" evidence="2">
    <location>
        <begin position="1"/>
        <end position="20"/>
    </location>
</feature>
<feature type="chain" id="PRO_5011675533" evidence="2">
    <location>
        <begin position="21"/>
        <end position="129"/>
    </location>
</feature>
<protein>
    <submittedName>
        <fullName evidence="3">Uncharacterized protein</fullName>
    </submittedName>
</protein>
<keyword evidence="4" id="KW-1185">Reference proteome</keyword>
<accession>A0A1I1HJ68</accession>
<dbReference type="EMBL" id="FOLQ01000001">
    <property type="protein sequence ID" value="SFC21140.1"/>
    <property type="molecule type" value="Genomic_DNA"/>
</dbReference>
<evidence type="ECO:0000256" key="2">
    <source>
        <dbReference type="SAM" id="SignalP"/>
    </source>
</evidence>
<organism evidence="3 4">
    <name type="scientific">Spirosoma endophyticum</name>
    <dbReference type="NCBI Taxonomy" id="662367"/>
    <lineage>
        <taxon>Bacteria</taxon>
        <taxon>Pseudomonadati</taxon>
        <taxon>Bacteroidota</taxon>
        <taxon>Cytophagia</taxon>
        <taxon>Cytophagales</taxon>
        <taxon>Cytophagaceae</taxon>
        <taxon>Spirosoma</taxon>
    </lineage>
</organism>
<feature type="compositionally biased region" description="Polar residues" evidence="1">
    <location>
        <begin position="99"/>
        <end position="113"/>
    </location>
</feature>
<evidence type="ECO:0000313" key="3">
    <source>
        <dbReference type="EMBL" id="SFC21140.1"/>
    </source>
</evidence>
<feature type="region of interest" description="Disordered" evidence="1">
    <location>
        <begin position="99"/>
        <end position="129"/>
    </location>
</feature>
<proteinExistence type="predicted"/>
<feature type="region of interest" description="Disordered" evidence="1">
    <location>
        <begin position="19"/>
        <end position="50"/>
    </location>
</feature>
<dbReference type="Proteomes" id="UP000198598">
    <property type="component" value="Unassembled WGS sequence"/>
</dbReference>
<evidence type="ECO:0000256" key="1">
    <source>
        <dbReference type="SAM" id="MobiDB-lite"/>
    </source>
</evidence>
<dbReference type="STRING" id="662367.SAMN05216167_101664"/>
<gene>
    <name evidence="3" type="ORF">SAMN05216167_101664</name>
</gene>
<dbReference type="AlphaFoldDB" id="A0A1I1HJ68"/>
<reference evidence="3 4" key="1">
    <citation type="submission" date="2016-10" db="EMBL/GenBank/DDBJ databases">
        <authorList>
            <person name="de Groot N.N."/>
        </authorList>
    </citation>
    <scope>NUCLEOTIDE SEQUENCE [LARGE SCALE GENOMIC DNA]</scope>
    <source>
        <strain evidence="3 4">DSM 26130</strain>
    </source>
</reference>
<dbReference type="RefSeq" id="WP_093823004.1">
    <property type="nucleotide sequence ID" value="NZ_FOLQ01000001.1"/>
</dbReference>
<keyword evidence="2" id="KW-0732">Signal</keyword>